<sequence>MRGTRGRISFGDLEQLDGSSSAFREIPEEDPSTIHRETIYDEWLSLPFVLDRFYETVVQKCRSTWSTLLRDPRKKYLKNENLYLDVISMDGENFCCFEILWCLRRPQECMPVHDASSKRAKGVKGCFFWELVLLYFDVRDKTQRVILNTYIKQKYLCPDGIKMTDLKTMQDMHSKPNRSCYIGKRTDKR</sequence>
<proteinExistence type="predicted"/>
<evidence type="ECO:0000313" key="1">
    <source>
        <dbReference type="EMBL" id="KAL2735426.1"/>
    </source>
</evidence>
<dbReference type="EMBL" id="JAUDFV010000064">
    <property type="protein sequence ID" value="KAL2735426.1"/>
    <property type="molecule type" value="Genomic_DNA"/>
</dbReference>
<dbReference type="AlphaFoldDB" id="A0ABD2BRM0"/>
<gene>
    <name evidence="1" type="ORF">V1478_003066</name>
</gene>
<organism evidence="1 2">
    <name type="scientific">Vespula squamosa</name>
    <name type="common">Southern yellow jacket</name>
    <name type="synonym">Wasp</name>
    <dbReference type="NCBI Taxonomy" id="30214"/>
    <lineage>
        <taxon>Eukaryota</taxon>
        <taxon>Metazoa</taxon>
        <taxon>Ecdysozoa</taxon>
        <taxon>Arthropoda</taxon>
        <taxon>Hexapoda</taxon>
        <taxon>Insecta</taxon>
        <taxon>Pterygota</taxon>
        <taxon>Neoptera</taxon>
        <taxon>Endopterygota</taxon>
        <taxon>Hymenoptera</taxon>
        <taxon>Apocrita</taxon>
        <taxon>Aculeata</taxon>
        <taxon>Vespoidea</taxon>
        <taxon>Vespidae</taxon>
        <taxon>Vespinae</taxon>
        <taxon>Vespula</taxon>
    </lineage>
</organism>
<name>A0ABD2BRM0_VESSQ</name>
<dbReference type="Proteomes" id="UP001607302">
    <property type="component" value="Unassembled WGS sequence"/>
</dbReference>
<accession>A0ABD2BRM0</accession>
<comment type="caution">
    <text evidence="1">The sequence shown here is derived from an EMBL/GenBank/DDBJ whole genome shotgun (WGS) entry which is preliminary data.</text>
</comment>
<reference evidence="1 2" key="1">
    <citation type="journal article" date="2024" name="Ann. Entomol. Soc. Am.">
        <title>Genomic analyses of the southern and eastern yellowjacket wasps (Hymenoptera: Vespidae) reveal evolutionary signatures of social life.</title>
        <authorList>
            <person name="Catto M.A."/>
            <person name="Caine P.B."/>
            <person name="Orr S.E."/>
            <person name="Hunt B.G."/>
            <person name="Goodisman M.A.D."/>
        </authorList>
    </citation>
    <scope>NUCLEOTIDE SEQUENCE [LARGE SCALE GENOMIC DNA]</scope>
    <source>
        <strain evidence="1">233</strain>
        <tissue evidence="1">Head and thorax</tissue>
    </source>
</reference>
<keyword evidence="2" id="KW-1185">Reference proteome</keyword>
<protein>
    <submittedName>
        <fullName evidence="1">Uncharacterized protein</fullName>
    </submittedName>
</protein>
<evidence type="ECO:0000313" key="2">
    <source>
        <dbReference type="Proteomes" id="UP001607302"/>
    </source>
</evidence>